<proteinExistence type="predicted"/>
<dbReference type="OrthoDB" id="10063670at2759"/>
<name>A0A166SKG7_9AGAM</name>
<feature type="non-terminal residue" evidence="1">
    <location>
        <position position="1"/>
    </location>
</feature>
<dbReference type="Proteomes" id="UP000076532">
    <property type="component" value="Unassembled WGS sequence"/>
</dbReference>
<dbReference type="EMBL" id="KV417498">
    <property type="protein sequence ID" value="KZP29548.1"/>
    <property type="molecule type" value="Genomic_DNA"/>
</dbReference>
<evidence type="ECO:0000313" key="1">
    <source>
        <dbReference type="EMBL" id="KZP29548.1"/>
    </source>
</evidence>
<evidence type="ECO:0000313" key="2">
    <source>
        <dbReference type="Proteomes" id="UP000076532"/>
    </source>
</evidence>
<dbReference type="AlphaFoldDB" id="A0A166SKG7"/>
<protein>
    <submittedName>
        <fullName evidence="1">Uncharacterized protein</fullName>
    </submittedName>
</protein>
<reference evidence="1 2" key="1">
    <citation type="journal article" date="2016" name="Mol. Biol. Evol.">
        <title>Comparative Genomics of Early-Diverging Mushroom-Forming Fungi Provides Insights into the Origins of Lignocellulose Decay Capabilities.</title>
        <authorList>
            <person name="Nagy L.G."/>
            <person name="Riley R."/>
            <person name="Tritt A."/>
            <person name="Adam C."/>
            <person name="Daum C."/>
            <person name="Floudas D."/>
            <person name="Sun H."/>
            <person name="Yadav J.S."/>
            <person name="Pangilinan J."/>
            <person name="Larsson K.H."/>
            <person name="Matsuura K."/>
            <person name="Barry K."/>
            <person name="Labutti K."/>
            <person name="Kuo R."/>
            <person name="Ohm R.A."/>
            <person name="Bhattacharya S.S."/>
            <person name="Shirouzu T."/>
            <person name="Yoshinaga Y."/>
            <person name="Martin F.M."/>
            <person name="Grigoriev I.V."/>
            <person name="Hibbett D.S."/>
        </authorList>
    </citation>
    <scope>NUCLEOTIDE SEQUENCE [LARGE SCALE GENOMIC DNA]</scope>
    <source>
        <strain evidence="1 2">CBS 109695</strain>
    </source>
</reference>
<keyword evidence="2" id="KW-1185">Reference proteome</keyword>
<accession>A0A166SKG7</accession>
<sequence>GCEGLAVTCYAGAGFVMGVTIVGSPPAISAACNVGLGACMATYLCNRGALCPDPMSIVGKWLCFLPDAF</sequence>
<gene>
    <name evidence="1" type="ORF">FIBSPDRAFT_727301</name>
</gene>
<organism evidence="1 2">
    <name type="scientific">Athelia psychrophila</name>
    <dbReference type="NCBI Taxonomy" id="1759441"/>
    <lineage>
        <taxon>Eukaryota</taxon>
        <taxon>Fungi</taxon>
        <taxon>Dikarya</taxon>
        <taxon>Basidiomycota</taxon>
        <taxon>Agaricomycotina</taxon>
        <taxon>Agaricomycetes</taxon>
        <taxon>Agaricomycetidae</taxon>
        <taxon>Atheliales</taxon>
        <taxon>Atheliaceae</taxon>
        <taxon>Athelia</taxon>
    </lineage>
</organism>